<dbReference type="NCBIfam" id="TIGR01640">
    <property type="entry name" value="F_box_assoc_1"/>
    <property type="match status" value="1"/>
</dbReference>
<accession>A0AAN7FD15</accession>
<dbReference type="AlphaFoldDB" id="A0AAN7FD15"/>
<protein>
    <recommendedName>
        <fullName evidence="1">F-box domain-containing protein</fullName>
    </recommendedName>
</protein>
<dbReference type="PANTHER" id="PTHR31672:SF13">
    <property type="entry name" value="F-BOX PROTEIN CPR30-LIKE"/>
    <property type="match status" value="1"/>
</dbReference>
<evidence type="ECO:0000313" key="2">
    <source>
        <dbReference type="EMBL" id="KAK4590282.1"/>
    </source>
</evidence>
<dbReference type="InterPro" id="IPR050796">
    <property type="entry name" value="SCF_F-box_component"/>
</dbReference>
<dbReference type="SUPFAM" id="SSF81383">
    <property type="entry name" value="F-box domain"/>
    <property type="match status" value="1"/>
</dbReference>
<comment type="caution">
    <text evidence="2">The sequence shown here is derived from an EMBL/GenBank/DDBJ whole genome shotgun (WGS) entry which is preliminary data.</text>
</comment>
<dbReference type="Pfam" id="PF00646">
    <property type="entry name" value="F-box"/>
    <property type="match status" value="1"/>
</dbReference>
<dbReference type="EMBL" id="JAXUIC010000005">
    <property type="protein sequence ID" value="KAK4590282.1"/>
    <property type="molecule type" value="Genomic_DNA"/>
</dbReference>
<sequence>MKSHIPIDLIAHILCRLPVKSVVRFLCVSKSWAELIKGLGFINTHLKRSINSDRDCTIIIDQIASVPSLNFLSVLFRHDNENCLPKAMEIYPPLQGRPERETTIVDYCNGLVCLHNCVKEIALWNPLIRKYKKLPSEPVQRPSGFEDSLWSTVYAFGHDPHNDDYKVVRIAQFCEGDRPLLIIGIEVKIYSLKLQAWKKVAEQGPNMLPWISSSPAVSTNGAAHWLTIPDRSVPGQEILAFDFSNNEKFLFYKTPVQPIDTDDIQKTGLGVLGGCLCFVVNDCKNMYHDVWLMKEYGVESSWTKVYKTDLRANKIYSNLNSEFVKPLKFSRDGKKVLLENSKNLFWYDLEKKRSKRLKVRNLPVLFRPLTSTGSLLLLDDGDSVIDPKQNKIKKSR</sequence>
<gene>
    <name evidence="2" type="ORF">RGQ29_020715</name>
</gene>
<dbReference type="PANTHER" id="PTHR31672">
    <property type="entry name" value="BNACNNG10540D PROTEIN"/>
    <property type="match status" value="1"/>
</dbReference>
<dbReference type="Pfam" id="PF07734">
    <property type="entry name" value="FBA_1"/>
    <property type="match status" value="1"/>
</dbReference>
<keyword evidence="3" id="KW-1185">Reference proteome</keyword>
<feature type="domain" description="F-box" evidence="1">
    <location>
        <begin position="5"/>
        <end position="45"/>
    </location>
</feature>
<dbReference type="SMART" id="SM00256">
    <property type="entry name" value="FBOX"/>
    <property type="match status" value="1"/>
</dbReference>
<dbReference type="InterPro" id="IPR017451">
    <property type="entry name" value="F-box-assoc_interact_dom"/>
</dbReference>
<name>A0AAN7FD15_QUERU</name>
<reference evidence="2 3" key="1">
    <citation type="journal article" date="2023" name="G3 (Bethesda)">
        <title>A haplotype-resolved chromosome-scale genome for Quercus rubra L. provides insights into the genetics of adaptive traits for red oak species.</title>
        <authorList>
            <person name="Kapoor B."/>
            <person name="Jenkins J."/>
            <person name="Schmutz J."/>
            <person name="Zhebentyayeva T."/>
            <person name="Kuelheim C."/>
            <person name="Coggeshall M."/>
            <person name="Heim C."/>
            <person name="Lasky J.R."/>
            <person name="Leites L."/>
            <person name="Islam-Faridi N."/>
            <person name="Romero-Severson J."/>
            <person name="DeLeo V.L."/>
            <person name="Lucas S.M."/>
            <person name="Lazic D."/>
            <person name="Gailing O."/>
            <person name="Carlson J."/>
            <person name="Staton M."/>
        </authorList>
    </citation>
    <scope>NUCLEOTIDE SEQUENCE [LARGE SCALE GENOMIC DNA]</scope>
    <source>
        <strain evidence="2">Pseudo-F2</strain>
    </source>
</reference>
<evidence type="ECO:0000259" key="1">
    <source>
        <dbReference type="SMART" id="SM00256"/>
    </source>
</evidence>
<dbReference type="Proteomes" id="UP001324115">
    <property type="component" value="Unassembled WGS sequence"/>
</dbReference>
<dbReference type="InterPro" id="IPR006527">
    <property type="entry name" value="F-box-assoc_dom_typ1"/>
</dbReference>
<organism evidence="2 3">
    <name type="scientific">Quercus rubra</name>
    <name type="common">Northern red oak</name>
    <name type="synonym">Quercus borealis</name>
    <dbReference type="NCBI Taxonomy" id="3512"/>
    <lineage>
        <taxon>Eukaryota</taxon>
        <taxon>Viridiplantae</taxon>
        <taxon>Streptophyta</taxon>
        <taxon>Embryophyta</taxon>
        <taxon>Tracheophyta</taxon>
        <taxon>Spermatophyta</taxon>
        <taxon>Magnoliopsida</taxon>
        <taxon>eudicotyledons</taxon>
        <taxon>Gunneridae</taxon>
        <taxon>Pentapetalae</taxon>
        <taxon>rosids</taxon>
        <taxon>fabids</taxon>
        <taxon>Fagales</taxon>
        <taxon>Fagaceae</taxon>
        <taxon>Quercus</taxon>
    </lineage>
</organism>
<dbReference type="InterPro" id="IPR001810">
    <property type="entry name" value="F-box_dom"/>
</dbReference>
<dbReference type="InterPro" id="IPR036047">
    <property type="entry name" value="F-box-like_dom_sf"/>
</dbReference>
<proteinExistence type="predicted"/>
<evidence type="ECO:0000313" key="3">
    <source>
        <dbReference type="Proteomes" id="UP001324115"/>
    </source>
</evidence>
<dbReference type="Gene3D" id="1.20.1280.50">
    <property type="match status" value="1"/>
</dbReference>